<accession>Q0B045</accession>
<evidence type="ECO:0000259" key="5">
    <source>
        <dbReference type="SMART" id="SM00062"/>
    </source>
</evidence>
<sequence length="255" mass="28321">MSGCAAKTPAPETSSDESWTKIKDKGYFVMGLDDAFPPMGFRDEANEIVGFDVDLAKEVAQRLGVEVQFQSIVWDTKKEELNSGNIDVIWNGFTITEERKQDFLFSKPYISDRQIIVVRADSDIASKADLAGKKIGIQAASSANEAVEADKETFEVIKDNLLQFESNDLALRDLKGGGVEAVVVDEVVGRYYLSKHPGDYKVLKDNFDLEDFGVGFRLDDKAFHAEVEKALDEMKADGTAAKISEKWFGEDIINK</sequence>
<reference evidence="7" key="1">
    <citation type="journal article" date="2010" name="Environ. Microbiol.">
        <title>The genome of Syntrophomonas wolfei: new insights into syntrophic metabolism and biohydrogen production.</title>
        <authorList>
            <person name="Sieber J.R."/>
            <person name="Sims D.R."/>
            <person name="Han C."/>
            <person name="Kim E."/>
            <person name="Lykidis A."/>
            <person name="Lapidus A.L."/>
            <person name="McDonnald E."/>
            <person name="Rohlin L."/>
            <person name="Culley D.E."/>
            <person name="Gunsalus R."/>
            <person name="McInerney M.J."/>
        </authorList>
    </citation>
    <scope>NUCLEOTIDE SEQUENCE [LARGE SCALE GENOMIC DNA]</scope>
    <source>
        <strain evidence="7">DSM 2245B / Goettingen</strain>
    </source>
</reference>
<dbReference type="SMART" id="SM00062">
    <property type="entry name" value="PBPb"/>
    <property type="match status" value="1"/>
</dbReference>
<dbReference type="EMBL" id="CP000448">
    <property type="protein sequence ID" value="ABI67659.1"/>
    <property type="molecule type" value="Genomic_DNA"/>
</dbReference>
<evidence type="ECO:0000256" key="2">
    <source>
        <dbReference type="ARBA" id="ARBA00010333"/>
    </source>
</evidence>
<dbReference type="STRING" id="335541.Swol_0316"/>
<dbReference type="InterPro" id="IPR001638">
    <property type="entry name" value="Solute-binding_3/MltF_N"/>
</dbReference>
<evidence type="ECO:0000256" key="3">
    <source>
        <dbReference type="ARBA" id="ARBA00022729"/>
    </source>
</evidence>
<evidence type="ECO:0000313" key="7">
    <source>
        <dbReference type="Proteomes" id="UP000001968"/>
    </source>
</evidence>
<proteinExistence type="inferred from homology"/>
<feature type="domain" description="Solute-binding protein family 3/N-terminal" evidence="5">
    <location>
        <begin position="27"/>
        <end position="251"/>
    </location>
</feature>
<protein>
    <submittedName>
        <fullName evidence="6">Extracellular solute-binding protein, family 3</fullName>
    </submittedName>
</protein>
<dbReference type="CDD" id="cd00996">
    <property type="entry name" value="PBP2_AatB_like"/>
    <property type="match status" value="1"/>
</dbReference>
<evidence type="ECO:0000313" key="6">
    <source>
        <dbReference type="EMBL" id="ABI67659.1"/>
    </source>
</evidence>
<dbReference type="HOGENOM" id="CLU_019602_18_2_9"/>
<dbReference type="KEGG" id="swo:Swol_0316"/>
<dbReference type="GO" id="GO:0030313">
    <property type="term" value="C:cell envelope"/>
    <property type="evidence" value="ECO:0007669"/>
    <property type="project" value="UniProtKB-SubCell"/>
</dbReference>
<dbReference type="Gene3D" id="3.40.190.10">
    <property type="entry name" value="Periplasmic binding protein-like II"/>
    <property type="match status" value="2"/>
</dbReference>
<dbReference type="Proteomes" id="UP000001968">
    <property type="component" value="Chromosome"/>
</dbReference>
<dbReference type="PANTHER" id="PTHR35936">
    <property type="entry name" value="MEMBRANE-BOUND LYTIC MUREIN TRANSGLYCOSYLASE F"/>
    <property type="match status" value="1"/>
</dbReference>
<dbReference type="Pfam" id="PF00497">
    <property type="entry name" value="SBP_bac_3"/>
    <property type="match status" value="1"/>
</dbReference>
<keyword evidence="7" id="KW-1185">Reference proteome</keyword>
<dbReference type="InterPro" id="IPR018313">
    <property type="entry name" value="SBP_3_CS"/>
</dbReference>
<comment type="subcellular location">
    <subcellularLocation>
        <location evidence="1">Cell envelope</location>
    </subcellularLocation>
</comment>
<dbReference type="PROSITE" id="PS01039">
    <property type="entry name" value="SBP_BACTERIAL_3"/>
    <property type="match status" value="1"/>
</dbReference>
<dbReference type="AlphaFoldDB" id="Q0B045"/>
<dbReference type="PANTHER" id="PTHR35936:SF34">
    <property type="entry name" value="ABC TRANSPORTER EXTRACELLULAR-BINDING PROTEIN YCKB-RELATED"/>
    <property type="match status" value="1"/>
</dbReference>
<dbReference type="eggNOG" id="COG0834">
    <property type="taxonomic scope" value="Bacteria"/>
</dbReference>
<dbReference type="SUPFAM" id="SSF53850">
    <property type="entry name" value="Periplasmic binding protein-like II"/>
    <property type="match status" value="1"/>
</dbReference>
<evidence type="ECO:0000256" key="4">
    <source>
        <dbReference type="RuleBase" id="RU003744"/>
    </source>
</evidence>
<name>Q0B045_SYNWW</name>
<keyword evidence="3" id="KW-0732">Signal</keyword>
<gene>
    <name evidence="6" type="ordered locus">Swol_0316</name>
</gene>
<organism evidence="6 7">
    <name type="scientific">Syntrophomonas wolfei subsp. wolfei (strain DSM 2245B / Goettingen)</name>
    <dbReference type="NCBI Taxonomy" id="335541"/>
    <lineage>
        <taxon>Bacteria</taxon>
        <taxon>Bacillati</taxon>
        <taxon>Bacillota</taxon>
        <taxon>Clostridia</taxon>
        <taxon>Eubacteriales</taxon>
        <taxon>Syntrophomonadaceae</taxon>
        <taxon>Syntrophomonas</taxon>
    </lineage>
</organism>
<comment type="similarity">
    <text evidence="2 4">Belongs to the bacterial solute-binding protein 3 family.</text>
</comment>
<evidence type="ECO:0000256" key="1">
    <source>
        <dbReference type="ARBA" id="ARBA00004196"/>
    </source>
</evidence>